<reference evidence="2 3" key="1">
    <citation type="submission" date="2024-09" db="EMBL/GenBank/DDBJ databases">
        <authorList>
            <person name="Sun Q."/>
            <person name="Mori K."/>
        </authorList>
    </citation>
    <scope>NUCLEOTIDE SEQUENCE [LARGE SCALE GENOMIC DNA]</scope>
    <source>
        <strain evidence="2 3">NCAIM B.02610</strain>
    </source>
</reference>
<dbReference type="RefSeq" id="WP_335962524.1">
    <property type="nucleotide sequence ID" value="NZ_JAXBLX010000030.1"/>
</dbReference>
<evidence type="ECO:0000313" key="2">
    <source>
        <dbReference type="EMBL" id="MFC0470989.1"/>
    </source>
</evidence>
<dbReference type="Proteomes" id="UP001589838">
    <property type="component" value="Unassembled WGS sequence"/>
</dbReference>
<feature type="transmembrane region" description="Helical" evidence="1">
    <location>
        <begin position="132"/>
        <end position="153"/>
    </location>
</feature>
<gene>
    <name evidence="2" type="ORF">ACFFHM_10990</name>
</gene>
<proteinExistence type="predicted"/>
<organism evidence="2 3">
    <name type="scientific">Halalkalibacter kiskunsagensis</name>
    <dbReference type="NCBI Taxonomy" id="1548599"/>
    <lineage>
        <taxon>Bacteria</taxon>
        <taxon>Bacillati</taxon>
        <taxon>Bacillota</taxon>
        <taxon>Bacilli</taxon>
        <taxon>Bacillales</taxon>
        <taxon>Bacillaceae</taxon>
        <taxon>Halalkalibacter</taxon>
    </lineage>
</organism>
<dbReference type="Pfam" id="PF11085">
    <property type="entry name" value="YqhR"/>
    <property type="match status" value="1"/>
</dbReference>
<feature type="transmembrane region" description="Helical" evidence="1">
    <location>
        <begin position="20"/>
        <end position="48"/>
    </location>
</feature>
<dbReference type="EMBL" id="JBHLUX010000028">
    <property type="protein sequence ID" value="MFC0470989.1"/>
    <property type="molecule type" value="Genomic_DNA"/>
</dbReference>
<evidence type="ECO:0000256" key="1">
    <source>
        <dbReference type="SAM" id="Phobius"/>
    </source>
</evidence>
<evidence type="ECO:0000313" key="3">
    <source>
        <dbReference type="Proteomes" id="UP001589838"/>
    </source>
</evidence>
<keyword evidence="1" id="KW-1133">Transmembrane helix</keyword>
<feature type="transmembrane region" description="Helical" evidence="1">
    <location>
        <begin position="99"/>
        <end position="117"/>
    </location>
</feature>
<keyword evidence="3" id="KW-1185">Reference proteome</keyword>
<accession>A0ABV6KCE4</accession>
<sequence>MEVVLVEKQQENRQEEQMSFSVKVALIGLFGGLIWSLVGYFAFYFNFIRVGPALALMPFVVGDWKDTYIGQLVGVAVIAILSIGLAFLYKLVLQKFQKLWVGIGFGLVLWLIVFYLLNPFFPGLKSVQNLDFNTIITSICLYVLYGTFIGYSISYEYAEQHRND</sequence>
<keyword evidence="1" id="KW-0812">Transmembrane</keyword>
<comment type="caution">
    <text evidence="2">The sequence shown here is derived from an EMBL/GenBank/DDBJ whole genome shotgun (WGS) entry which is preliminary data.</text>
</comment>
<feature type="transmembrane region" description="Helical" evidence="1">
    <location>
        <begin position="68"/>
        <end position="92"/>
    </location>
</feature>
<name>A0ABV6KCE4_9BACI</name>
<protein>
    <submittedName>
        <fullName evidence="2">YqhR family membrane protein</fullName>
    </submittedName>
</protein>
<dbReference type="InterPro" id="IPR024563">
    <property type="entry name" value="YqhR"/>
</dbReference>
<keyword evidence="1" id="KW-0472">Membrane</keyword>